<dbReference type="CDD" id="cd01029">
    <property type="entry name" value="TOPRIM_primases"/>
    <property type="match status" value="1"/>
</dbReference>
<proteinExistence type="predicted"/>
<feature type="non-terminal residue" evidence="1">
    <location>
        <position position="262"/>
    </location>
</feature>
<dbReference type="Proteomes" id="UP000198943">
    <property type="component" value="Unassembled WGS sequence"/>
</dbReference>
<reference evidence="2" key="1">
    <citation type="submission" date="2016-10" db="EMBL/GenBank/DDBJ databases">
        <authorList>
            <person name="Varghese N."/>
            <person name="Submissions S."/>
        </authorList>
    </citation>
    <scope>NUCLEOTIDE SEQUENCE [LARGE SCALE GENOMIC DNA]</scope>
    <source>
        <strain evidence="2">DSM 11005</strain>
    </source>
</reference>
<dbReference type="InterPro" id="IPR034154">
    <property type="entry name" value="TOPRIM_DnaG/twinkle"/>
</dbReference>
<evidence type="ECO:0008006" key="3">
    <source>
        <dbReference type="Google" id="ProtNLM"/>
    </source>
</evidence>
<dbReference type="SUPFAM" id="SSF56731">
    <property type="entry name" value="DNA primase core"/>
    <property type="match status" value="1"/>
</dbReference>
<protein>
    <recommendedName>
        <fullName evidence="3">Toprim domain-containing protein</fullName>
    </recommendedName>
</protein>
<sequence>MKIEEIKRLYSEEIFEALLDRDGSGAGYVCPFCASGAGPKGTGLRPLYVKGVKRPGSYKCFNAGCEWAGDGLDLIAGMYHITEPVEQIRKAEEILRRPLLDRTESIIDEFSKDEKTQDKGNKKPVVINDKLIAEIQAEIQKYHANLLESKAGLDYLAARGISKATAIKYKLGFCDNYNRDGMNTPAIIYPDGPTSYTARSITTNESSRKVRKRKGGEYQDIFNFNVLKDPACPPVVYVVEGQADALSIIEAGGQAIATGGGT</sequence>
<dbReference type="AlphaFoldDB" id="A0A1G6P9I2"/>
<evidence type="ECO:0000313" key="2">
    <source>
        <dbReference type="Proteomes" id="UP000198943"/>
    </source>
</evidence>
<accession>A0A1G6P9I2</accession>
<dbReference type="EMBL" id="FMYW01000026">
    <property type="protein sequence ID" value="SDC76749.1"/>
    <property type="molecule type" value="Genomic_DNA"/>
</dbReference>
<evidence type="ECO:0000313" key="1">
    <source>
        <dbReference type="EMBL" id="SDC76749.1"/>
    </source>
</evidence>
<keyword evidence="2" id="KW-1185">Reference proteome</keyword>
<organism evidence="1 2">
    <name type="scientific">Succiniclasticum ruminis</name>
    <dbReference type="NCBI Taxonomy" id="40841"/>
    <lineage>
        <taxon>Bacteria</taxon>
        <taxon>Bacillati</taxon>
        <taxon>Bacillota</taxon>
        <taxon>Negativicutes</taxon>
        <taxon>Acidaminococcales</taxon>
        <taxon>Acidaminococcaceae</taxon>
        <taxon>Succiniclasticum</taxon>
    </lineage>
</organism>
<name>A0A1G6P9I2_9FIRM</name>
<gene>
    <name evidence="1" type="ORF">SAMN04487864_1261</name>
</gene>